<evidence type="ECO:0000313" key="4">
    <source>
        <dbReference type="Proteomes" id="UP000186607"/>
    </source>
</evidence>
<organism evidence="3 4">
    <name type="scientific">Deinococcus marmoris</name>
    <dbReference type="NCBI Taxonomy" id="249408"/>
    <lineage>
        <taxon>Bacteria</taxon>
        <taxon>Thermotogati</taxon>
        <taxon>Deinococcota</taxon>
        <taxon>Deinococci</taxon>
        <taxon>Deinococcales</taxon>
        <taxon>Deinococcaceae</taxon>
        <taxon>Deinococcus</taxon>
    </lineage>
</organism>
<feature type="domain" description="Helicase ATP-binding" evidence="1">
    <location>
        <begin position="171"/>
        <end position="324"/>
    </location>
</feature>
<evidence type="ECO:0000259" key="2">
    <source>
        <dbReference type="PROSITE" id="PS51194"/>
    </source>
</evidence>
<dbReference type="GO" id="GO:0016787">
    <property type="term" value="F:hydrolase activity"/>
    <property type="evidence" value="ECO:0007669"/>
    <property type="project" value="InterPro"/>
</dbReference>
<dbReference type="InterPro" id="IPR014001">
    <property type="entry name" value="Helicase_ATP-bd"/>
</dbReference>
<dbReference type="RefSeq" id="WP_075830711.1">
    <property type="nucleotide sequence ID" value="NZ_MSTI01000028.1"/>
</dbReference>
<dbReference type="SMART" id="SM00487">
    <property type="entry name" value="DEXDc"/>
    <property type="match status" value="1"/>
</dbReference>
<dbReference type="InterPro" id="IPR001650">
    <property type="entry name" value="Helicase_C-like"/>
</dbReference>
<keyword evidence="3" id="KW-0547">Nucleotide-binding</keyword>
<dbReference type="InterPro" id="IPR027417">
    <property type="entry name" value="P-loop_NTPase"/>
</dbReference>
<dbReference type="GO" id="GO:0005524">
    <property type="term" value="F:ATP binding"/>
    <property type="evidence" value="ECO:0007669"/>
    <property type="project" value="InterPro"/>
</dbReference>
<dbReference type="STRING" id="249408.BOO71_0002422"/>
<proteinExistence type="predicted"/>
<reference evidence="3 4" key="1">
    <citation type="submission" date="2017-01" db="EMBL/GenBank/DDBJ databases">
        <title>Genome Analysis of Deinococcus marmoris KOPRI26562.</title>
        <authorList>
            <person name="Kim J.H."/>
            <person name="Oh H.-M."/>
        </authorList>
    </citation>
    <scope>NUCLEOTIDE SEQUENCE [LARGE SCALE GENOMIC DNA]</scope>
    <source>
        <strain evidence="3 4">KOPRI26562</strain>
    </source>
</reference>
<name>A0A1U7P314_9DEIO</name>
<dbReference type="GO" id="GO:0003677">
    <property type="term" value="F:DNA binding"/>
    <property type="evidence" value="ECO:0007669"/>
    <property type="project" value="InterPro"/>
</dbReference>
<keyword evidence="3" id="KW-0067">ATP-binding</keyword>
<dbReference type="InterPro" id="IPR050742">
    <property type="entry name" value="Helicase_Restrict-Modif_Enz"/>
</dbReference>
<sequence length="702" mass="75699">MTSMPHLFAPAPVHQPLPAALVPRLTAPVARVPTEITDAQNELRRLLRAAAERGETVAGMAGPAAALEIVKVKAEGKGWLYHQSNGTASVIARTDGLPRLWKRGQWVSLLLAVEAVQGEVAEVSELSVGLPGEGFALRWYQARAIDEVEAAWEMMREVGPTEPAGESTPVELLLLRSKAVLLQSVTGSGKTVMLVKLIKRHQARYGGMAVVMAHRIELLEQTRDKLIADGMRPEEVGMLGNGHVPTAGNTVVVSTVQSAHKLQRYVSAGSHLMVVIDEAHHSLAAGYIRACIELDPYVILGATATPMRSDGKGLGDMYGHMVQGLGYVAAFEAGPNGEPAALVRPTYYCASTPDLQGVKFSRLTGEYDAAGAEAAMMVPEIVASIIKTADSLYSDKKAIVFCATRSHAAAVLDLYIKGGYVAESVDGETPAQERRELFKRFRDGETQVLINVLVATEGFDDPSTEVVVNLAPRKSPVLWVQSVGRALRPADGKEVALVVDHTDTIHRLGPVDAYDTWTLDTSKGANKTVERISREPAERECQCGHTYTGGSKCPNCGAVSLGKRWHAENRAALDAELVEYGGKKMLVSQIKEGGHAALMAALANKKVPKEERQAAAKAALDDAQRESIYRQMVQWAVAQGKKPGLGYVMYKDVFGTGTSNAWSRDGLPVTPEIAELCAAAKRRMDIAWRLSQGPRNGASWKR</sequence>
<dbReference type="SMART" id="SM00490">
    <property type="entry name" value="HELICc"/>
    <property type="match status" value="1"/>
</dbReference>
<gene>
    <name evidence="3" type="ORF">BOO71_0002422</name>
</gene>
<dbReference type="GO" id="GO:0005829">
    <property type="term" value="C:cytosol"/>
    <property type="evidence" value="ECO:0007669"/>
    <property type="project" value="TreeGrafter"/>
</dbReference>
<keyword evidence="3" id="KW-0378">Hydrolase</keyword>
<dbReference type="AlphaFoldDB" id="A0A1U7P314"/>
<protein>
    <submittedName>
        <fullName evidence="3">DNA helicase, phage-associated</fullName>
    </submittedName>
</protein>
<dbReference type="PROSITE" id="PS51192">
    <property type="entry name" value="HELICASE_ATP_BIND_1"/>
    <property type="match status" value="1"/>
</dbReference>
<accession>A0A1U7P314</accession>
<evidence type="ECO:0000259" key="1">
    <source>
        <dbReference type="PROSITE" id="PS51192"/>
    </source>
</evidence>
<dbReference type="Pfam" id="PF00271">
    <property type="entry name" value="Helicase_C"/>
    <property type="match status" value="1"/>
</dbReference>
<dbReference type="InterPro" id="IPR006935">
    <property type="entry name" value="Helicase/UvrB_N"/>
</dbReference>
<dbReference type="PANTHER" id="PTHR47396">
    <property type="entry name" value="TYPE I RESTRICTION ENZYME ECOKI R PROTEIN"/>
    <property type="match status" value="1"/>
</dbReference>
<dbReference type="EMBL" id="MSTI01000028">
    <property type="protein sequence ID" value="OLV19561.1"/>
    <property type="molecule type" value="Genomic_DNA"/>
</dbReference>
<dbReference type="Gene3D" id="3.40.50.300">
    <property type="entry name" value="P-loop containing nucleotide triphosphate hydrolases"/>
    <property type="match status" value="2"/>
</dbReference>
<dbReference type="Proteomes" id="UP000186607">
    <property type="component" value="Unassembled WGS sequence"/>
</dbReference>
<dbReference type="GO" id="GO:0004386">
    <property type="term" value="F:helicase activity"/>
    <property type="evidence" value="ECO:0007669"/>
    <property type="project" value="UniProtKB-KW"/>
</dbReference>
<dbReference type="PANTHER" id="PTHR47396:SF1">
    <property type="entry name" value="ATP-DEPENDENT HELICASE IRC3-RELATED"/>
    <property type="match status" value="1"/>
</dbReference>
<dbReference type="SUPFAM" id="SSF52540">
    <property type="entry name" value="P-loop containing nucleoside triphosphate hydrolases"/>
    <property type="match status" value="1"/>
</dbReference>
<keyword evidence="3" id="KW-0347">Helicase</keyword>
<evidence type="ECO:0000313" key="3">
    <source>
        <dbReference type="EMBL" id="OLV19561.1"/>
    </source>
</evidence>
<keyword evidence="4" id="KW-1185">Reference proteome</keyword>
<comment type="caution">
    <text evidence="3">The sequence shown here is derived from an EMBL/GenBank/DDBJ whole genome shotgun (WGS) entry which is preliminary data.</text>
</comment>
<feature type="domain" description="Helicase C-terminal" evidence="2">
    <location>
        <begin position="380"/>
        <end position="530"/>
    </location>
</feature>
<dbReference type="Pfam" id="PF04851">
    <property type="entry name" value="ResIII"/>
    <property type="match status" value="1"/>
</dbReference>
<dbReference type="PROSITE" id="PS51194">
    <property type="entry name" value="HELICASE_CTER"/>
    <property type="match status" value="1"/>
</dbReference>